<proteinExistence type="predicted"/>
<dbReference type="AlphaFoldDB" id="A0A4R0IU87"/>
<evidence type="ECO:0000313" key="4">
    <source>
        <dbReference type="Proteomes" id="UP000293342"/>
    </source>
</evidence>
<evidence type="ECO:0000256" key="2">
    <source>
        <dbReference type="SAM" id="MobiDB-lite"/>
    </source>
</evidence>
<feature type="zinc finger region" description="dksA C4-type" evidence="1">
    <location>
        <begin position="84"/>
        <end position="108"/>
    </location>
</feature>
<reference evidence="3 4" key="1">
    <citation type="submission" date="2019-02" db="EMBL/GenBank/DDBJ databases">
        <title>Kribbella capetownensis sp. nov. and Kribbella speibonae sp. nov., isolated from soil.</title>
        <authorList>
            <person name="Curtis S.M."/>
            <person name="Norton I."/>
            <person name="Everest G.J."/>
            <person name="Meyers P.R."/>
        </authorList>
    </citation>
    <scope>NUCLEOTIDE SEQUENCE [LARGE SCALE GENOMIC DNA]</scope>
    <source>
        <strain evidence="3 4">YM53</strain>
    </source>
</reference>
<feature type="compositionally biased region" description="Acidic residues" evidence="2">
    <location>
        <begin position="32"/>
        <end position="43"/>
    </location>
</feature>
<dbReference type="EMBL" id="SJKD01000015">
    <property type="protein sequence ID" value="TCC37481.1"/>
    <property type="molecule type" value="Genomic_DNA"/>
</dbReference>
<protein>
    <submittedName>
        <fullName evidence="3">Uncharacterized protein</fullName>
    </submittedName>
</protein>
<dbReference type="PANTHER" id="PTHR33823:SF4">
    <property type="entry name" value="GENERAL STRESS PROTEIN 16O"/>
    <property type="match status" value="1"/>
</dbReference>
<feature type="region of interest" description="Disordered" evidence="2">
    <location>
        <begin position="96"/>
        <end position="117"/>
    </location>
</feature>
<keyword evidence="4" id="KW-1185">Reference proteome</keyword>
<dbReference type="PROSITE" id="PS51128">
    <property type="entry name" value="ZF_DKSA_2"/>
    <property type="match status" value="1"/>
</dbReference>
<evidence type="ECO:0000256" key="1">
    <source>
        <dbReference type="PROSITE-ProRule" id="PRU00510"/>
    </source>
</evidence>
<dbReference type="PANTHER" id="PTHR33823">
    <property type="entry name" value="RNA POLYMERASE-BINDING TRANSCRIPTION FACTOR DKSA-RELATED"/>
    <property type="match status" value="1"/>
</dbReference>
<feature type="compositionally biased region" description="Basic and acidic residues" evidence="2">
    <location>
        <begin position="108"/>
        <end position="117"/>
    </location>
</feature>
<dbReference type="Gene3D" id="1.20.120.910">
    <property type="entry name" value="DksA, coiled-coil domain"/>
    <property type="match status" value="1"/>
</dbReference>
<dbReference type="OrthoDB" id="1121111at2"/>
<dbReference type="RefSeq" id="WP_131519085.1">
    <property type="nucleotide sequence ID" value="NZ_SJKD01000015.1"/>
</dbReference>
<dbReference type="Proteomes" id="UP000293342">
    <property type="component" value="Unassembled WGS sequence"/>
</dbReference>
<gene>
    <name evidence="3" type="ORF">E0H75_40810</name>
</gene>
<evidence type="ECO:0000313" key="3">
    <source>
        <dbReference type="EMBL" id="TCC37481.1"/>
    </source>
</evidence>
<name>A0A4R0IU87_9ACTN</name>
<accession>A0A4R0IU87</accession>
<sequence>MDLERAKELIVAERERVTNLLRTAAGERLDDNAAEQDAGDGDADGAQPLEHEEVDSAVEKSLRERLDALSRAEQRLADGTYQLSVESGLPIPDERLEIDPAAELTVDEAERREHHDY</sequence>
<comment type="caution">
    <text evidence="3">The sequence shown here is derived from an EMBL/GenBank/DDBJ whole genome shotgun (WGS) entry which is preliminary data.</text>
</comment>
<feature type="region of interest" description="Disordered" evidence="2">
    <location>
        <begin position="24"/>
        <end position="57"/>
    </location>
</feature>
<organism evidence="3 4">
    <name type="scientific">Kribbella capetownensis</name>
    <dbReference type="NCBI Taxonomy" id="1572659"/>
    <lineage>
        <taxon>Bacteria</taxon>
        <taxon>Bacillati</taxon>
        <taxon>Actinomycetota</taxon>
        <taxon>Actinomycetes</taxon>
        <taxon>Propionibacteriales</taxon>
        <taxon>Kribbellaceae</taxon>
        <taxon>Kribbella</taxon>
    </lineage>
</organism>